<keyword evidence="4" id="KW-1185">Reference proteome</keyword>
<dbReference type="InterPro" id="IPR028020">
    <property type="entry name" value="ASX_DEUBAD_dom"/>
</dbReference>
<feature type="compositionally biased region" description="Low complexity" evidence="1">
    <location>
        <begin position="147"/>
        <end position="161"/>
    </location>
</feature>
<evidence type="ECO:0000313" key="4">
    <source>
        <dbReference type="Proteomes" id="UP000650833"/>
    </source>
</evidence>
<protein>
    <recommendedName>
        <fullName evidence="2">ASX DEUBAD domain-containing protein</fullName>
    </recommendedName>
</protein>
<feature type="compositionally biased region" description="Low complexity" evidence="1">
    <location>
        <begin position="201"/>
        <end position="227"/>
    </location>
</feature>
<dbReference type="AlphaFoldDB" id="A0A8H7UKZ5"/>
<feature type="domain" description="ASX DEUBAD" evidence="2">
    <location>
        <begin position="65"/>
        <end position="253"/>
    </location>
</feature>
<sequence length="384" mass="43691">MYNPSNQSSIMLSPIMNKRREMVFEGGENQDNSIALETNQLMIRSPPHHVSASSYGGNHHHQSNKRPRYEPSWTLDNLCTHPCSPLAAIDLESIFNMSTFHLLSQDKRDELCSMLPQPDQNSLLNHSTNYESYQQQQQQYHHHNHNHLNNENYNPSSAYNSHNNNNNNFDFFSKSENPIFWNSLTEWQTMLGHGSFFNPESPLQLSPSPPTTINNSSSNKSTTSYGSKSHKPSKAPCKKDRFKDEAFESYWGELIDKERAHNVAGDSKSITLKDMCRKGLIREQDVIVYKRNFSACKVVVSKSMTVIKACGLSGISIKLDEEIFEDFETPTALETKILDHHGKVTKDKRPNGNAFKSIRLIRAGKDMGRLFDIRKDGFGDQTGC</sequence>
<dbReference type="Pfam" id="PF13919">
    <property type="entry name" value="ASXH"/>
    <property type="match status" value="1"/>
</dbReference>
<dbReference type="Proteomes" id="UP000650833">
    <property type="component" value="Unassembled WGS sequence"/>
</dbReference>
<gene>
    <name evidence="3" type="ORF">INT46_000488</name>
</gene>
<feature type="region of interest" description="Disordered" evidence="1">
    <location>
        <begin position="138"/>
        <end position="161"/>
    </location>
</feature>
<comment type="caution">
    <text evidence="3">The sequence shown here is derived from an EMBL/GenBank/DDBJ whole genome shotgun (WGS) entry which is preliminary data.</text>
</comment>
<accession>A0A8H7UKZ5</accession>
<reference evidence="3" key="1">
    <citation type="submission" date="2020-12" db="EMBL/GenBank/DDBJ databases">
        <title>Metabolic potential, ecology and presence of endohyphal bacteria is reflected in genomic diversity of Mucoromycotina.</title>
        <authorList>
            <person name="Muszewska A."/>
            <person name="Okrasinska A."/>
            <person name="Steczkiewicz K."/>
            <person name="Drgas O."/>
            <person name="Orlowska M."/>
            <person name="Perlinska-Lenart U."/>
            <person name="Aleksandrzak-Piekarczyk T."/>
            <person name="Szatraj K."/>
            <person name="Zielenkiewicz U."/>
            <person name="Pilsyk S."/>
            <person name="Malc E."/>
            <person name="Mieczkowski P."/>
            <person name="Kruszewska J.S."/>
            <person name="Biernat P."/>
            <person name="Pawlowska J."/>
        </authorList>
    </citation>
    <scope>NUCLEOTIDE SEQUENCE</scope>
    <source>
        <strain evidence="3">CBS 226.32</strain>
    </source>
</reference>
<feature type="region of interest" description="Disordered" evidence="1">
    <location>
        <begin position="47"/>
        <end position="68"/>
    </location>
</feature>
<feature type="region of interest" description="Disordered" evidence="1">
    <location>
        <begin position="201"/>
        <end position="238"/>
    </location>
</feature>
<organism evidence="3 4">
    <name type="scientific">Mucor plumbeus</name>
    <dbReference type="NCBI Taxonomy" id="97098"/>
    <lineage>
        <taxon>Eukaryota</taxon>
        <taxon>Fungi</taxon>
        <taxon>Fungi incertae sedis</taxon>
        <taxon>Mucoromycota</taxon>
        <taxon>Mucoromycotina</taxon>
        <taxon>Mucoromycetes</taxon>
        <taxon>Mucorales</taxon>
        <taxon>Mucorineae</taxon>
        <taxon>Mucoraceae</taxon>
        <taxon>Mucor</taxon>
    </lineage>
</organism>
<evidence type="ECO:0000259" key="2">
    <source>
        <dbReference type="Pfam" id="PF13919"/>
    </source>
</evidence>
<name>A0A8H7UKZ5_9FUNG</name>
<evidence type="ECO:0000256" key="1">
    <source>
        <dbReference type="SAM" id="MobiDB-lite"/>
    </source>
</evidence>
<evidence type="ECO:0000313" key="3">
    <source>
        <dbReference type="EMBL" id="KAG2189876.1"/>
    </source>
</evidence>
<proteinExistence type="predicted"/>
<dbReference type="OrthoDB" id="2289918at2759"/>
<dbReference type="EMBL" id="JAEPRC010001142">
    <property type="protein sequence ID" value="KAG2189876.1"/>
    <property type="molecule type" value="Genomic_DNA"/>
</dbReference>